<accession>A0A920CIV0</accession>
<dbReference type="EMBL" id="BORR01000010">
    <property type="protein sequence ID" value="GIO38202.1"/>
    <property type="molecule type" value="Genomic_DNA"/>
</dbReference>
<name>A0A920CIV0_9BACL</name>
<dbReference type="AlphaFoldDB" id="A0A920CIV0"/>
<gene>
    <name evidence="1" type="ORF">J41TS12_30630</name>
</gene>
<protein>
    <submittedName>
        <fullName evidence="1">Uncharacterized protein</fullName>
    </submittedName>
</protein>
<keyword evidence="2" id="KW-1185">Reference proteome</keyword>
<evidence type="ECO:0000313" key="1">
    <source>
        <dbReference type="EMBL" id="GIO38202.1"/>
    </source>
</evidence>
<reference evidence="1 2" key="1">
    <citation type="submission" date="2021-03" db="EMBL/GenBank/DDBJ databases">
        <title>Antimicrobial resistance genes in bacteria isolated from Japanese honey, and their potential for conferring macrolide and lincosamide resistance in the American foulbrood pathogen Paenibacillus larvae.</title>
        <authorList>
            <person name="Okamoto M."/>
            <person name="Kumagai M."/>
            <person name="Kanamori H."/>
            <person name="Takamatsu D."/>
        </authorList>
    </citation>
    <scope>NUCLEOTIDE SEQUENCE [LARGE SCALE GENOMIC DNA]</scope>
    <source>
        <strain evidence="1 2">J41TS12</strain>
    </source>
</reference>
<organism evidence="1 2">
    <name type="scientific">Paenibacillus antibioticophila</name>
    <dbReference type="NCBI Taxonomy" id="1274374"/>
    <lineage>
        <taxon>Bacteria</taxon>
        <taxon>Bacillati</taxon>
        <taxon>Bacillota</taxon>
        <taxon>Bacilli</taxon>
        <taxon>Bacillales</taxon>
        <taxon>Paenibacillaceae</taxon>
        <taxon>Paenibacillus</taxon>
    </lineage>
</organism>
<evidence type="ECO:0000313" key="2">
    <source>
        <dbReference type="Proteomes" id="UP000681162"/>
    </source>
</evidence>
<comment type="caution">
    <text evidence="1">The sequence shown here is derived from an EMBL/GenBank/DDBJ whole genome shotgun (WGS) entry which is preliminary data.</text>
</comment>
<dbReference type="Proteomes" id="UP000681162">
    <property type="component" value="Unassembled WGS sequence"/>
</dbReference>
<proteinExistence type="predicted"/>
<sequence length="60" mass="7050">MIVLCNKLIRFLFELGRKQKNYDASKVLVPIGRLKCKWQLNSFTVLVTHIHFIAYSQVDL</sequence>